<evidence type="ECO:0000256" key="6">
    <source>
        <dbReference type="ARBA" id="ARBA00022729"/>
    </source>
</evidence>
<dbReference type="InterPro" id="IPR033900">
    <property type="entry name" value="Gram_neg_porin_domain"/>
</dbReference>
<comment type="subunit">
    <text evidence="2">Homotrimer.</text>
</comment>
<dbReference type="PANTHER" id="PTHR34501:SF9">
    <property type="entry name" value="MAJOR OUTER MEMBRANE PROTEIN P.IA"/>
    <property type="match status" value="1"/>
</dbReference>
<accession>A0A7C9TMT1</accession>
<sequence>MTFQTAAHSSTEMMGMSGLRVACRQATALALMAAAPLAAQAQAGAAAGTTVYGLLDLTVRHASNVRADGSAQNSLTDGAYTSSRFGLRRTQDLGDGLSAAFLLEAGYDPSTGVSQQSTASGNNGNAAAPSGRLFGREVSLSLSHTAAGTLSLGRQYTVAHTLSGRFQAQGNANADALSVYSGHHVARQDNMLRYGNTFGPVEVLAAASLDEQAGKGRGLGLAYKASAFEVLAYRQDITSADGATTREITGAGGNASFGPAKVFLGWMKRHDDASTASDHKVRSLGLNWRLSPATTVTTALIKDTQSGAKAGTRTSTTLGLIHQLHRTTDVYMLLDRNTLTGTTSQPDFMGTREAAAGSSLGVRHRF</sequence>
<evidence type="ECO:0000256" key="11">
    <source>
        <dbReference type="SAM" id="SignalP"/>
    </source>
</evidence>
<keyword evidence="5" id="KW-0812">Transmembrane</keyword>
<dbReference type="InterPro" id="IPR023614">
    <property type="entry name" value="Porin_dom_sf"/>
</dbReference>
<keyword evidence="4" id="KW-1134">Transmembrane beta strand</keyword>
<dbReference type="GO" id="GO:0015288">
    <property type="term" value="F:porin activity"/>
    <property type="evidence" value="ECO:0007669"/>
    <property type="project" value="UniProtKB-KW"/>
</dbReference>
<feature type="domain" description="Porin" evidence="12">
    <location>
        <begin position="28"/>
        <end position="336"/>
    </location>
</feature>
<keyword evidence="8" id="KW-0626">Porin</keyword>
<proteinExistence type="predicted"/>
<keyword evidence="7" id="KW-0406">Ion transport</keyword>
<evidence type="ECO:0000256" key="10">
    <source>
        <dbReference type="ARBA" id="ARBA00023237"/>
    </source>
</evidence>
<evidence type="ECO:0000256" key="2">
    <source>
        <dbReference type="ARBA" id="ARBA00011233"/>
    </source>
</evidence>
<dbReference type="GO" id="GO:0046930">
    <property type="term" value="C:pore complex"/>
    <property type="evidence" value="ECO:0007669"/>
    <property type="project" value="UniProtKB-KW"/>
</dbReference>
<keyword evidence="10" id="KW-0998">Cell outer membrane</keyword>
<evidence type="ECO:0000313" key="13">
    <source>
        <dbReference type="EMBL" id="NDY93203.1"/>
    </source>
</evidence>
<evidence type="ECO:0000256" key="4">
    <source>
        <dbReference type="ARBA" id="ARBA00022452"/>
    </source>
</evidence>
<reference evidence="13 14" key="1">
    <citation type="submission" date="2020-02" db="EMBL/GenBank/DDBJ databases">
        <title>Ideonella bacterium strain TBM-1.</title>
        <authorList>
            <person name="Chen W.-M."/>
        </authorList>
    </citation>
    <scope>NUCLEOTIDE SEQUENCE [LARGE SCALE GENOMIC DNA]</scope>
    <source>
        <strain evidence="13 14">TBM-1</strain>
    </source>
</reference>
<protein>
    <submittedName>
        <fullName evidence="13">Porin</fullName>
    </submittedName>
</protein>
<dbReference type="Gene3D" id="2.40.160.10">
    <property type="entry name" value="Porin"/>
    <property type="match status" value="1"/>
</dbReference>
<organism evidence="13 14">
    <name type="scientific">Ideonella livida</name>
    <dbReference type="NCBI Taxonomy" id="2707176"/>
    <lineage>
        <taxon>Bacteria</taxon>
        <taxon>Pseudomonadati</taxon>
        <taxon>Pseudomonadota</taxon>
        <taxon>Betaproteobacteria</taxon>
        <taxon>Burkholderiales</taxon>
        <taxon>Sphaerotilaceae</taxon>
        <taxon>Ideonella</taxon>
    </lineage>
</organism>
<evidence type="ECO:0000256" key="5">
    <source>
        <dbReference type="ARBA" id="ARBA00022692"/>
    </source>
</evidence>
<dbReference type="InterPro" id="IPR050298">
    <property type="entry name" value="Gram-neg_bact_OMP"/>
</dbReference>
<dbReference type="RefSeq" id="WP_163459252.1">
    <property type="nucleotide sequence ID" value="NZ_JAAGOH010000030.1"/>
</dbReference>
<keyword evidence="3" id="KW-0813">Transport</keyword>
<evidence type="ECO:0000313" key="14">
    <source>
        <dbReference type="Proteomes" id="UP000484255"/>
    </source>
</evidence>
<dbReference type="AlphaFoldDB" id="A0A7C9TMT1"/>
<evidence type="ECO:0000256" key="1">
    <source>
        <dbReference type="ARBA" id="ARBA00004571"/>
    </source>
</evidence>
<dbReference type="SUPFAM" id="SSF56935">
    <property type="entry name" value="Porins"/>
    <property type="match status" value="1"/>
</dbReference>
<dbReference type="PANTHER" id="PTHR34501">
    <property type="entry name" value="PROTEIN YDDL-RELATED"/>
    <property type="match status" value="1"/>
</dbReference>
<feature type="chain" id="PRO_5028981528" evidence="11">
    <location>
        <begin position="42"/>
        <end position="366"/>
    </location>
</feature>
<keyword evidence="9" id="KW-0472">Membrane</keyword>
<dbReference type="EMBL" id="JAAGOH010000030">
    <property type="protein sequence ID" value="NDY93203.1"/>
    <property type="molecule type" value="Genomic_DNA"/>
</dbReference>
<evidence type="ECO:0000256" key="9">
    <source>
        <dbReference type="ARBA" id="ARBA00023136"/>
    </source>
</evidence>
<dbReference type="GO" id="GO:0006811">
    <property type="term" value="P:monoatomic ion transport"/>
    <property type="evidence" value="ECO:0007669"/>
    <property type="project" value="UniProtKB-KW"/>
</dbReference>
<dbReference type="CDD" id="cd00342">
    <property type="entry name" value="gram_neg_porins"/>
    <property type="match status" value="1"/>
</dbReference>
<evidence type="ECO:0000256" key="7">
    <source>
        <dbReference type="ARBA" id="ARBA00023065"/>
    </source>
</evidence>
<keyword evidence="14" id="KW-1185">Reference proteome</keyword>
<dbReference type="GO" id="GO:0009279">
    <property type="term" value="C:cell outer membrane"/>
    <property type="evidence" value="ECO:0007669"/>
    <property type="project" value="UniProtKB-SubCell"/>
</dbReference>
<evidence type="ECO:0000259" key="12">
    <source>
        <dbReference type="Pfam" id="PF13609"/>
    </source>
</evidence>
<comment type="caution">
    <text evidence="13">The sequence shown here is derived from an EMBL/GenBank/DDBJ whole genome shotgun (WGS) entry which is preliminary data.</text>
</comment>
<dbReference type="Proteomes" id="UP000484255">
    <property type="component" value="Unassembled WGS sequence"/>
</dbReference>
<keyword evidence="6 11" id="KW-0732">Signal</keyword>
<dbReference type="Pfam" id="PF13609">
    <property type="entry name" value="Porin_4"/>
    <property type="match status" value="1"/>
</dbReference>
<comment type="subcellular location">
    <subcellularLocation>
        <location evidence="1">Cell outer membrane</location>
        <topology evidence="1">Multi-pass membrane protein</topology>
    </subcellularLocation>
</comment>
<feature type="signal peptide" evidence="11">
    <location>
        <begin position="1"/>
        <end position="41"/>
    </location>
</feature>
<evidence type="ECO:0000256" key="8">
    <source>
        <dbReference type="ARBA" id="ARBA00023114"/>
    </source>
</evidence>
<gene>
    <name evidence="13" type="ORF">G3A44_18575</name>
</gene>
<evidence type="ECO:0000256" key="3">
    <source>
        <dbReference type="ARBA" id="ARBA00022448"/>
    </source>
</evidence>
<name>A0A7C9TMT1_9BURK</name>